<name>A0AAW1QKJ9_9CHLO</name>
<reference evidence="2 3" key="1">
    <citation type="journal article" date="2024" name="Nat. Commun.">
        <title>Phylogenomics reveals the evolutionary origins of lichenization in chlorophyte algae.</title>
        <authorList>
            <person name="Puginier C."/>
            <person name="Libourel C."/>
            <person name="Otte J."/>
            <person name="Skaloud P."/>
            <person name="Haon M."/>
            <person name="Grisel S."/>
            <person name="Petersen M."/>
            <person name="Berrin J.G."/>
            <person name="Delaux P.M."/>
            <person name="Dal Grande F."/>
            <person name="Keller J."/>
        </authorList>
    </citation>
    <scope>NUCLEOTIDE SEQUENCE [LARGE SCALE GENOMIC DNA]</scope>
    <source>
        <strain evidence="2 3">SAG 245.80</strain>
    </source>
</reference>
<keyword evidence="1" id="KW-0812">Transmembrane</keyword>
<protein>
    <submittedName>
        <fullName evidence="2">Uncharacterized protein</fullName>
    </submittedName>
</protein>
<accession>A0AAW1QKJ9</accession>
<comment type="caution">
    <text evidence="2">The sequence shown here is derived from an EMBL/GenBank/DDBJ whole genome shotgun (WGS) entry which is preliminary data.</text>
</comment>
<dbReference type="Proteomes" id="UP001445335">
    <property type="component" value="Unassembled WGS sequence"/>
</dbReference>
<keyword evidence="1" id="KW-1133">Transmembrane helix</keyword>
<keyword evidence="3" id="KW-1185">Reference proteome</keyword>
<sequence length="69" mass="7648">MPVKTWHGRIAMLPNIITLNIAIYRDPDPYNMDGGYWTLAGLQALAGVGLTGYLPLDPLSQPRHQAPYL</sequence>
<evidence type="ECO:0000256" key="1">
    <source>
        <dbReference type="SAM" id="Phobius"/>
    </source>
</evidence>
<proteinExistence type="predicted"/>
<keyword evidence="1" id="KW-0472">Membrane</keyword>
<dbReference type="EMBL" id="JALJOU010000093">
    <property type="protein sequence ID" value="KAK9821959.1"/>
    <property type="molecule type" value="Genomic_DNA"/>
</dbReference>
<organism evidence="2 3">
    <name type="scientific">Elliptochloris bilobata</name>
    <dbReference type="NCBI Taxonomy" id="381761"/>
    <lineage>
        <taxon>Eukaryota</taxon>
        <taxon>Viridiplantae</taxon>
        <taxon>Chlorophyta</taxon>
        <taxon>core chlorophytes</taxon>
        <taxon>Trebouxiophyceae</taxon>
        <taxon>Trebouxiophyceae incertae sedis</taxon>
        <taxon>Elliptochloris clade</taxon>
        <taxon>Elliptochloris</taxon>
    </lineage>
</organism>
<feature type="transmembrane region" description="Helical" evidence="1">
    <location>
        <begin position="6"/>
        <end position="24"/>
    </location>
</feature>
<evidence type="ECO:0000313" key="3">
    <source>
        <dbReference type="Proteomes" id="UP001445335"/>
    </source>
</evidence>
<evidence type="ECO:0000313" key="2">
    <source>
        <dbReference type="EMBL" id="KAK9821959.1"/>
    </source>
</evidence>
<dbReference type="AlphaFoldDB" id="A0AAW1QKJ9"/>
<gene>
    <name evidence="2" type="ORF">WJX81_003668</name>
</gene>
<feature type="transmembrane region" description="Helical" evidence="1">
    <location>
        <begin position="36"/>
        <end position="56"/>
    </location>
</feature>